<dbReference type="VEuPathDB" id="FungiDB:C3_00800W_A"/>
<keyword evidence="14" id="KW-1185">Reference proteome</keyword>
<evidence type="ECO:0000256" key="9">
    <source>
        <dbReference type="ARBA" id="ARBA00067190"/>
    </source>
</evidence>
<dbReference type="PROSITE" id="PS50206">
    <property type="entry name" value="RHODANESE_3"/>
    <property type="match status" value="1"/>
</dbReference>
<comment type="similarity">
    <text evidence="1">Belongs to the MPI phosphatase family.</text>
</comment>
<keyword evidence="4" id="KW-0498">Mitosis</keyword>
<feature type="compositionally biased region" description="Polar residues" evidence="10">
    <location>
        <begin position="71"/>
        <end position="100"/>
    </location>
</feature>
<dbReference type="GeneID" id="3648188"/>
<dbReference type="PANTHER" id="PTHR10828">
    <property type="entry name" value="M-PHASE INDUCER PHOSPHATASE DUAL SPECIFICITY PHOSPHATASE CDC25"/>
    <property type="match status" value="1"/>
</dbReference>
<keyword evidence="7" id="KW-0131">Cell cycle</keyword>
<dbReference type="InterPro" id="IPR000751">
    <property type="entry name" value="MPI_Phosphatase"/>
</dbReference>
<evidence type="ECO:0000259" key="11">
    <source>
        <dbReference type="PROSITE" id="PS50206"/>
    </source>
</evidence>
<dbReference type="GO" id="GO:0000086">
    <property type="term" value="P:G2/M transition of mitotic cell cycle"/>
    <property type="evidence" value="ECO:0000318"/>
    <property type="project" value="GO_Central"/>
</dbReference>
<gene>
    <name evidence="12 13" type="primary">MIH1</name>
    <name evidence="13" type="ordered locus">CAALFM_C300800WA</name>
    <name evidence="12" type="ordered locus">orf19.1812</name>
</gene>
<evidence type="ECO:0000256" key="8">
    <source>
        <dbReference type="ARBA" id="ARBA00051722"/>
    </source>
</evidence>
<organism evidence="13 14">
    <name type="scientific">Candida albicans (strain SC5314 / ATCC MYA-2876)</name>
    <name type="common">Yeast</name>
    <dbReference type="NCBI Taxonomy" id="237561"/>
    <lineage>
        <taxon>Eukaryota</taxon>
        <taxon>Fungi</taxon>
        <taxon>Dikarya</taxon>
        <taxon>Ascomycota</taxon>
        <taxon>Saccharomycotina</taxon>
        <taxon>Pichiomycetes</taxon>
        <taxon>Debaryomycetaceae</taxon>
        <taxon>Candida/Lodderomyces clade</taxon>
        <taxon>Candida</taxon>
    </lineage>
</organism>
<dbReference type="PRINTS" id="PR00716">
    <property type="entry name" value="MPIPHPHTASE"/>
</dbReference>
<keyword evidence="6" id="KW-0904">Protein phosphatase</keyword>
<dbReference type="Proteomes" id="UP000000559">
    <property type="component" value="Chromosome 3"/>
</dbReference>
<dbReference type="GO" id="GO:0005737">
    <property type="term" value="C:cytoplasm"/>
    <property type="evidence" value="ECO:0000318"/>
    <property type="project" value="GO_Central"/>
</dbReference>
<dbReference type="PANTHER" id="PTHR10828:SF17">
    <property type="entry name" value="PROTEIN-TYROSINE-PHOSPHATASE"/>
    <property type="match status" value="1"/>
</dbReference>
<dbReference type="RefSeq" id="XP_710215.1">
    <property type="nucleotide sequence ID" value="XM_705123.1"/>
</dbReference>
<feature type="region of interest" description="Disordered" evidence="10">
    <location>
        <begin position="587"/>
        <end position="607"/>
    </location>
</feature>
<evidence type="ECO:0000256" key="1">
    <source>
        <dbReference type="ARBA" id="ARBA00011065"/>
    </source>
</evidence>
<dbReference type="eggNOG" id="KOG3772">
    <property type="taxonomic scope" value="Eukaryota"/>
</dbReference>
<dbReference type="CGD" id="CAL0000183567">
    <property type="gene designation" value="MIH1"/>
</dbReference>
<dbReference type="Gene3D" id="3.40.250.10">
    <property type="entry name" value="Rhodanese-like domain"/>
    <property type="match status" value="1"/>
</dbReference>
<evidence type="ECO:0000256" key="10">
    <source>
        <dbReference type="SAM" id="MobiDB-lite"/>
    </source>
</evidence>
<feature type="compositionally biased region" description="Low complexity" evidence="10">
    <location>
        <begin position="514"/>
        <end position="531"/>
    </location>
</feature>
<accession>A0A1D8PJ05</accession>
<reference evidence="13 14" key="1">
    <citation type="journal article" date="2004" name="Proc. Natl. Acad. Sci. U.S.A.">
        <title>The diploid genome sequence of Candida albicans.</title>
        <authorList>
            <person name="Jones T."/>
            <person name="Federspiel N.A."/>
            <person name="Chibana H."/>
            <person name="Dungan J."/>
            <person name="Kalman S."/>
            <person name="Magee B.B."/>
            <person name="Newport G."/>
            <person name="Thorstenson Y.R."/>
            <person name="Agabian N."/>
            <person name="Magee P.T."/>
            <person name="Davis R.W."/>
            <person name="Scherer S."/>
        </authorList>
    </citation>
    <scope>NUCLEOTIDE SEQUENCE [LARGE SCALE GENOMIC DNA]</scope>
    <source>
        <strain evidence="14">SC5314 / ATCC MYA-2876</strain>
    </source>
</reference>
<keyword evidence="5" id="KW-0378">Hydrolase</keyword>
<evidence type="ECO:0000256" key="6">
    <source>
        <dbReference type="ARBA" id="ARBA00022912"/>
    </source>
</evidence>
<feature type="region of interest" description="Disordered" evidence="10">
    <location>
        <begin position="759"/>
        <end position="782"/>
    </location>
</feature>
<dbReference type="CDD" id="cd01530">
    <property type="entry name" value="Cdc25"/>
    <property type="match status" value="1"/>
</dbReference>
<feature type="compositionally biased region" description="Acidic residues" evidence="10">
    <location>
        <begin position="180"/>
        <end position="190"/>
    </location>
</feature>
<dbReference type="InterPro" id="IPR036873">
    <property type="entry name" value="Rhodanese-like_dom_sf"/>
</dbReference>
<feature type="compositionally biased region" description="Low complexity" evidence="10">
    <location>
        <begin position="762"/>
        <end position="775"/>
    </location>
</feature>
<evidence type="ECO:0000313" key="12">
    <source>
        <dbReference type="CGD" id="CAL0000183567"/>
    </source>
</evidence>
<feature type="region of interest" description="Disordered" evidence="10">
    <location>
        <begin position="679"/>
        <end position="741"/>
    </location>
</feature>
<keyword evidence="3" id="KW-0132">Cell division</keyword>
<feature type="region of interest" description="Disordered" evidence="10">
    <location>
        <begin position="34"/>
        <end position="100"/>
    </location>
</feature>
<dbReference type="STRING" id="237561.A0A1D8PJ05"/>
<evidence type="ECO:0000256" key="5">
    <source>
        <dbReference type="ARBA" id="ARBA00022801"/>
    </source>
</evidence>
<dbReference type="GO" id="GO:0010971">
    <property type="term" value="P:positive regulation of G2/M transition of mitotic cell cycle"/>
    <property type="evidence" value="ECO:0000318"/>
    <property type="project" value="GO_Central"/>
</dbReference>
<sequence length="894" mass="99349">MLHNEDFIPNFLQDSSSASMTHTLRVKRNRPKSSYFEDFSPEASQDDTNVEDANCSSPTLMRKSALRKSSSKTLDNNSKSPSPTFSNTNATSGSPLSNLSRAPLRNLSNFVIPSSVKSKTKQFTNSLTRSMTEVVSKSSHSFFNNLHLATSTASSSVSSTTPKIEFNSIAENDDIPTNYDSDEEFEDGDTFDTIHLDSPVQRKSSNNNNNNNNTNDGNDNNIPTKIRRFHSMYQTDKEIASYQLHEDNSILKFTNIEYSHSESDLLPRIDAHQLARILRGDHDDQFDEFIIIDCRFEYEFNGGHITKAINISTQEALQEKLFQYQETDTKDTESKKRLIIFHCEFSMFRGPMMAKHLRKCDRMCNYDNYPLLTYPDIAILEGGYKNFYENYPQWCDPQGYVEMKNLRHKKLCESNLDKVRKDNKLTRAKSYQFGIQHRRGGSTGGLFGNYNYNVMNSSDQQFWSSSTSNTAHHRSSSSSGFINNMHSGASSYHHRSQSFVTINNEKIIKRQRSTPKVSNSPTKPTSSTVSPDKPIPLANIHRLTRANTISSDQTLFSNKSVSSPMISPLAASFEQSSIGMSSSELSVNTQDFQPPTTSFRNSTHNFNNMNRRRKSLSSNFSSCSINSITSSVADSDYAGSVDSALTEPYTSSSPILDSADYFDNGAKRQNLIAMPISKGQPSLLTSSSSSSSIHRKHASKSGSNIQASLANPPSLPPPPPPTTTTDSSSSTNPSQLSPGIQQQPCLQFQFPRSRSANKLLATPSKSSHSFTSPSTNNEISSNNNLPMVSPFFIPGTDASANITTNTYDGYNTSTINTNCHGNRSSIIDPINDTPVDFSVPTSISLSSSKSIRFKLHKRSGSLINSSISESQELYNVTSVEHGLQYHNHKDGTHC</sequence>
<evidence type="ECO:0000256" key="2">
    <source>
        <dbReference type="ARBA" id="ARBA00013064"/>
    </source>
</evidence>
<comment type="catalytic activity">
    <reaction evidence="8">
        <text>O-phospho-L-tyrosyl-[protein] + H2O = L-tyrosyl-[protein] + phosphate</text>
        <dbReference type="Rhea" id="RHEA:10684"/>
        <dbReference type="Rhea" id="RHEA-COMP:10136"/>
        <dbReference type="Rhea" id="RHEA-COMP:20101"/>
        <dbReference type="ChEBI" id="CHEBI:15377"/>
        <dbReference type="ChEBI" id="CHEBI:43474"/>
        <dbReference type="ChEBI" id="CHEBI:46858"/>
        <dbReference type="ChEBI" id="CHEBI:61978"/>
        <dbReference type="EC" id="3.1.3.48"/>
    </reaction>
</comment>
<reference evidence="13 14" key="3">
    <citation type="journal article" date="2013" name="Genome Biol.">
        <title>Assembly of a phased diploid Candida albicans genome facilitates allele-specific measurements and provides a simple model for repeat and indel structure.</title>
        <authorList>
            <person name="Muzzey D."/>
            <person name="Schwartz K."/>
            <person name="Weissman J.S."/>
            <person name="Sherlock G."/>
        </authorList>
    </citation>
    <scope>NUCLEOTIDE SEQUENCE [LARGE SCALE GENOMIC DNA]</scope>
    <source>
        <strain evidence="14">SC5314 / ATCC MYA-2876</strain>
    </source>
</reference>
<feature type="region of interest" description="Disordered" evidence="10">
    <location>
        <begin position="508"/>
        <end position="535"/>
    </location>
</feature>
<dbReference type="SMART" id="SM00450">
    <property type="entry name" value="RHOD"/>
    <property type="match status" value="1"/>
</dbReference>
<dbReference type="KEGG" id="cal:CAALFM_C300800WA"/>
<dbReference type="SUPFAM" id="SSF52821">
    <property type="entry name" value="Rhodanese/Cell cycle control phosphatase"/>
    <property type="match status" value="1"/>
</dbReference>
<dbReference type="OrthoDB" id="26523at2759"/>
<dbReference type="GO" id="GO:0004725">
    <property type="term" value="F:protein tyrosine phosphatase activity"/>
    <property type="evidence" value="ECO:0000318"/>
    <property type="project" value="GO_Central"/>
</dbReference>
<evidence type="ECO:0000313" key="13">
    <source>
        <dbReference type="EMBL" id="AOW28129.1"/>
    </source>
</evidence>
<evidence type="ECO:0000256" key="4">
    <source>
        <dbReference type="ARBA" id="ARBA00022776"/>
    </source>
</evidence>
<name>A0A1D8PJ05_CANAL</name>
<dbReference type="InterPro" id="IPR001763">
    <property type="entry name" value="Rhodanese-like_dom"/>
</dbReference>
<feature type="compositionally biased region" description="Low complexity" evidence="10">
    <location>
        <begin position="206"/>
        <end position="221"/>
    </location>
</feature>
<feature type="compositionally biased region" description="Polar residues" evidence="10">
    <location>
        <begin position="480"/>
        <end position="490"/>
    </location>
</feature>
<feature type="region of interest" description="Disordered" evidence="10">
    <location>
        <begin position="463"/>
        <end position="495"/>
    </location>
</feature>
<dbReference type="GO" id="GO:0110032">
    <property type="term" value="P:positive regulation of G2/MI transition of meiotic cell cycle"/>
    <property type="evidence" value="ECO:0000318"/>
    <property type="project" value="GO_Central"/>
</dbReference>
<dbReference type="GO" id="GO:0005634">
    <property type="term" value="C:nucleus"/>
    <property type="evidence" value="ECO:0000318"/>
    <property type="project" value="GO_Central"/>
</dbReference>
<feature type="region of interest" description="Disordered" evidence="10">
    <location>
        <begin position="165"/>
        <end position="224"/>
    </location>
</feature>
<dbReference type="FunFam" id="3.40.250.10:FF:000021">
    <property type="entry name" value="M-phase inducer phosphatase cdc-25.2"/>
    <property type="match status" value="1"/>
</dbReference>
<dbReference type="Pfam" id="PF00581">
    <property type="entry name" value="Rhodanese"/>
    <property type="match status" value="1"/>
</dbReference>
<proteinExistence type="inferred from homology"/>
<dbReference type="InParanoid" id="A0A1D8PJ05"/>
<dbReference type="EC" id="3.1.3.48" evidence="2"/>
<dbReference type="SMR" id="A0A1D8PJ05"/>
<dbReference type="GO" id="GO:0051301">
    <property type="term" value="P:cell division"/>
    <property type="evidence" value="ECO:0007669"/>
    <property type="project" value="UniProtKB-KW"/>
</dbReference>
<evidence type="ECO:0000256" key="7">
    <source>
        <dbReference type="ARBA" id="ARBA00023306"/>
    </source>
</evidence>
<protein>
    <recommendedName>
        <fullName evidence="9">M-phase inducer phosphatase</fullName>
        <ecNumber evidence="2">3.1.3.48</ecNumber>
    </recommendedName>
</protein>
<dbReference type="AlphaFoldDB" id="A0A1D8PJ05"/>
<reference evidence="13 14" key="2">
    <citation type="journal article" date="2007" name="Genome Biol.">
        <title>Assembly of the Candida albicans genome into sixteen supercontigs aligned on the eight chromosomes.</title>
        <authorList>
            <person name="van het Hoog M."/>
            <person name="Rast T.J."/>
            <person name="Martchenko M."/>
            <person name="Grindle S."/>
            <person name="Dignard D."/>
            <person name="Hogues H."/>
            <person name="Cuomo C."/>
            <person name="Berriman M."/>
            <person name="Scherer S."/>
            <person name="Magee B.B."/>
            <person name="Whiteway M."/>
            <person name="Chibana H."/>
            <person name="Nantel A."/>
            <person name="Magee P.T."/>
        </authorList>
    </citation>
    <scope>GENOME REANNOTATION</scope>
    <source>
        <strain evidence="14">SC5314 / ATCC MYA-2876</strain>
    </source>
</reference>
<feature type="compositionally biased region" description="Low complexity" evidence="10">
    <location>
        <begin position="723"/>
        <end position="738"/>
    </location>
</feature>
<dbReference type="EMBL" id="CP017625">
    <property type="protein sequence ID" value="AOW28129.1"/>
    <property type="molecule type" value="Genomic_DNA"/>
</dbReference>
<feature type="compositionally biased region" description="Pro residues" evidence="10">
    <location>
        <begin position="713"/>
        <end position="722"/>
    </location>
</feature>
<feature type="domain" description="Rhodanese" evidence="11">
    <location>
        <begin position="285"/>
        <end position="396"/>
    </location>
</feature>
<evidence type="ECO:0000256" key="3">
    <source>
        <dbReference type="ARBA" id="ARBA00022618"/>
    </source>
</evidence>
<evidence type="ECO:0000313" key="14">
    <source>
        <dbReference type="Proteomes" id="UP000000559"/>
    </source>
</evidence>